<evidence type="ECO:0000256" key="7">
    <source>
        <dbReference type="ARBA" id="ARBA00023125"/>
    </source>
</evidence>
<dbReference type="GO" id="GO:0008270">
    <property type="term" value="F:zinc ion binding"/>
    <property type="evidence" value="ECO:0007669"/>
    <property type="project" value="UniProtKB-UniRule"/>
</dbReference>
<dbReference type="SUPFAM" id="SSF57716">
    <property type="entry name" value="Glucocorticoid receptor-like (DNA-binding domain)"/>
    <property type="match status" value="1"/>
</dbReference>
<dbReference type="VEuPathDB" id="VectorBase:AFUN016148"/>
<proteinExistence type="predicted"/>
<evidence type="ECO:0000259" key="14">
    <source>
        <dbReference type="PROSITE" id="PS51915"/>
    </source>
</evidence>
<evidence type="ECO:0000256" key="11">
    <source>
        <dbReference type="PROSITE-ProRule" id="PRU01263"/>
    </source>
</evidence>
<keyword evidence="6" id="KW-0805">Transcription regulation</keyword>
<evidence type="ECO:0000256" key="12">
    <source>
        <dbReference type="SAM" id="MobiDB-lite"/>
    </source>
</evidence>
<comment type="subcellular location">
    <subcellularLocation>
        <location evidence="1">Nucleus</location>
    </subcellularLocation>
</comment>
<feature type="region of interest" description="Disordered" evidence="12">
    <location>
        <begin position="327"/>
        <end position="358"/>
    </location>
</feature>
<feature type="compositionally biased region" description="Basic and acidic residues" evidence="12">
    <location>
        <begin position="348"/>
        <end position="358"/>
    </location>
</feature>
<dbReference type="EnsemblMetazoa" id="AFUN016148-RA">
    <property type="protein sequence ID" value="AFUN016148-PA"/>
    <property type="gene ID" value="AFUN016148"/>
</dbReference>
<feature type="compositionally biased region" description="Polar residues" evidence="12">
    <location>
        <begin position="143"/>
        <end position="152"/>
    </location>
</feature>
<evidence type="ECO:0000256" key="4">
    <source>
        <dbReference type="ARBA" id="ARBA00022771"/>
    </source>
</evidence>
<dbReference type="InterPro" id="IPR012934">
    <property type="entry name" value="Znf_AD"/>
</dbReference>
<feature type="domain" description="C2H2-type" evidence="13">
    <location>
        <begin position="303"/>
        <end position="331"/>
    </location>
</feature>
<feature type="region of interest" description="Disordered" evidence="12">
    <location>
        <begin position="143"/>
        <end position="172"/>
    </location>
</feature>
<dbReference type="PROSITE" id="PS51915">
    <property type="entry name" value="ZAD"/>
    <property type="match status" value="1"/>
</dbReference>
<keyword evidence="4 10" id="KW-0863">Zinc-finger</keyword>
<accession>A0A1I8JUK9</accession>
<evidence type="ECO:0000256" key="2">
    <source>
        <dbReference type="ARBA" id="ARBA00022723"/>
    </source>
</evidence>
<evidence type="ECO:0000256" key="6">
    <source>
        <dbReference type="ARBA" id="ARBA00023015"/>
    </source>
</evidence>
<evidence type="ECO:0000256" key="8">
    <source>
        <dbReference type="ARBA" id="ARBA00023163"/>
    </source>
</evidence>
<sequence>MFQICRFCSCQDEALLIPLEDILDFGLAFQDVSIVTGIEINEENIASYAMCLECTTKLKSSVSFRNACITNESQFQELFAVLAASVKDLRPQSTQVVHLSDNSDDSQNIDLDVLDGCFTDSVESSQSNEENSQNDQFIEENSIGENSQNAQSIEDREETAQTTGTDDEEFSYSANYIKQGETLTDDEDSNKPIDWNSFRLNPPVAPRPRYKREPGTRFQFLCYLCGKTVSQLKTHLLNHEEECTYSCPHCPAKIKRKNNLTQHILTVHKKTVMKTCNICSKEFIHHKTYRYHMLDHQDAGKTFECKDCRKTFTNSIYLRDHMNRIHNPGKQIKKKNTGERVRRKRSRSGSEKSNIDSE</sequence>
<evidence type="ECO:0000256" key="3">
    <source>
        <dbReference type="ARBA" id="ARBA00022737"/>
    </source>
</evidence>
<dbReference type="STRING" id="62324.A0A1I8JUK9"/>
<evidence type="ECO:0000259" key="13">
    <source>
        <dbReference type="PROSITE" id="PS50157"/>
    </source>
</evidence>
<dbReference type="PROSITE" id="PS50157">
    <property type="entry name" value="ZINC_FINGER_C2H2_2"/>
    <property type="match status" value="2"/>
</dbReference>
<evidence type="ECO:0000313" key="15">
    <source>
        <dbReference type="EnsemblMetazoa" id="AFUN016148-PA"/>
    </source>
</evidence>
<protein>
    <recommendedName>
        <fullName evidence="16">C2H2-type domain-containing protein</fullName>
    </recommendedName>
</protein>
<dbReference type="SMART" id="SM00868">
    <property type="entry name" value="zf-AD"/>
    <property type="match status" value="1"/>
</dbReference>
<dbReference type="GO" id="GO:0003677">
    <property type="term" value="F:DNA binding"/>
    <property type="evidence" value="ECO:0007669"/>
    <property type="project" value="UniProtKB-KW"/>
</dbReference>
<evidence type="ECO:0000256" key="9">
    <source>
        <dbReference type="ARBA" id="ARBA00023242"/>
    </source>
</evidence>
<dbReference type="Pfam" id="PF07776">
    <property type="entry name" value="zf-AD"/>
    <property type="match status" value="1"/>
</dbReference>
<feature type="domain" description="ZAD" evidence="14">
    <location>
        <begin position="3"/>
        <end position="78"/>
    </location>
</feature>
<evidence type="ECO:0000256" key="5">
    <source>
        <dbReference type="ARBA" id="ARBA00022833"/>
    </source>
</evidence>
<feature type="binding site" evidence="11">
    <location>
        <position position="5"/>
    </location>
    <ligand>
        <name>Zn(2+)</name>
        <dbReference type="ChEBI" id="CHEBI:29105"/>
    </ligand>
</feature>
<evidence type="ECO:0008006" key="16">
    <source>
        <dbReference type="Google" id="ProtNLM"/>
    </source>
</evidence>
<evidence type="ECO:0000256" key="1">
    <source>
        <dbReference type="ARBA" id="ARBA00004123"/>
    </source>
</evidence>
<dbReference type="InterPro" id="IPR013087">
    <property type="entry name" value="Znf_C2H2_type"/>
</dbReference>
<feature type="binding site" evidence="11">
    <location>
        <position position="54"/>
    </location>
    <ligand>
        <name>Zn(2+)</name>
        <dbReference type="ChEBI" id="CHEBI:29105"/>
    </ligand>
</feature>
<dbReference type="GO" id="GO:0010468">
    <property type="term" value="P:regulation of gene expression"/>
    <property type="evidence" value="ECO:0007669"/>
    <property type="project" value="TreeGrafter"/>
</dbReference>
<dbReference type="PANTHER" id="PTHR16515">
    <property type="entry name" value="PR DOMAIN ZINC FINGER PROTEIN"/>
    <property type="match status" value="1"/>
</dbReference>
<dbReference type="PROSITE" id="PS00028">
    <property type="entry name" value="ZINC_FINGER_C2H2_1"/>
    <property type="match status" value="2"/>
</dbReference>
<evidence type="ECO:0000256" key="10">
    <source>
        <dbReference type="PROSITE-ProRule" id="PRU00042"/>
    </source>
</evidence>
<keyword evidence="5 11" id="KW-0862">Zinc</keyword>
<keyword evidence="8" id="KW-0804">Transcription</keyword>
<dbReference type="Pfam" id="PF00096">
    <property type="entry name" value="zf-C2H2"/>
    <property type="match status" value="2"/>
</dbReference>
<feature type="binding site" evidence="11">
    <location>
        <position position="8"/>
    </location>
    <ligand>
        <name>Zn(2+)</name>
        <dbReference type="ChEBI" id="CHEBI:29105"/>
    </ligand>
</feature>
<feature type="compositionally biased region" description="Basic residues" evidence="12">
    <location>
        <begin position="331"/>
        <end position="347"/>
    </location>
</feature>
<feature type="binding site" evidence="11">
    <location>
        <position position="51"/>
    </location>
    <ligand>
        <name>Zn(2+)</name>
        <dbReference type="ChEBI" id="CHEBI:29105"/>
    </ligand>
</feature>
<feature type="domain" description="C2H2-type" evidence="13">
    <location>
        <begin position="245"/>
        <end position="268"/>
    </location>
</feature>
<dbReference type="Gene3D" id="3.30.160.60">
    <property type="entry name" value="Classic Zinc Finger"/>
    <property type="match status" value="2"/>
</dbReference>
<keyword evidence="9" id="KW-0539">Nucleus</keyword>
<dbReference type="AlphaFoldDB" id="A0A1I8JUK9"/>
<dbReference type="SMART" id="SM00355">
    <property type="entry name" value="ZnF_C2H2"/>
    <property type="match status" value="4"/>
</dbReference>
<dbReference type="InterPro" id="IPR050331">
    <property type="entry name" value="Zinc_finger"/>
</dbReference>
<name>A0A1I8JUK9_ANOFN</name>
<organism evidence="15">
    <name type="scientific">Anopheles funestus</name>
    <name type="common">African malaria mosquito</name>
    <dbReference type="NCBI Taxonomy" id="62324"/>
    <lineage>
        <taxon>Eukaryota</taxon>
        <taxon>Metazoa</taxon>
        <taxon>Ecdysozoa</taxon>
        <taxon>Arthropoda</taxon>
        <taxon>Hexapoda</taxon>
        <taxon>Insecta</taxon>
        <taxon>Pterygota</taxon>
        <taxon>Neoptera</taxon>
        <taxon>Endopterygota</taxon>
        <taxon>Diptera</taxon>
        <taxon>Nematocera</taxon>
        <taxon>Culicoidea</taxon>
        <taxon>Culicidae</taxon>
        <taxon>Anophelinae</taxon>
        <taxon>Anopheles</taxon>
    </lineage>
</organism>
<keyword evidence="7" id="KW-0238">DNA-binding</keyword>
<dbReference type="PANTHER" id="PTHR16515:SF49">
    <property type="entry name" value="GASTRULA ZINC FINGER PROTEIN XLCGF49.1-LIKE-RELATED"/>
    <property type="match status" value="1"/>
</dbReference>
<keyword evidence="2 11" id="KW-0479">Metal-binding</keyword>
<dbReference type="SUPFAM" id="SSF57667">
    <property type="entry name" value="beta-beta-alpha zinc fingers"/>
    <property type="match status" value="2"/>
</dbReference>
<dbReference type="VEuPathDB" id="VectorBase:AFUN2_011937"/>
<reference evidence="15" key="1">
    <citation type="submission" date="2020-05" db="UniProtKB">
        <authorList>
            <consortium name="EnsemblMetazoa"/>
        </authorList>
    </citation>
    <scope>IDENTIFICATION</scope>
    <source>
        <strain evidence="15">FUMOZ</strain>
    </source>
</reference>
<dbReference type="InterPro" id="IPR036236">
    <property type="entry name" value="Znf_C2H2_sf"/>
</dbReference>
<keyword evidence="3" id="KW-0677">Repeat</keyword>
<dbReference type="GO" id="GO:0005634">
    <property type="term" value="C:nucleus"/>
    <property type="evidence" value="ECO:0007669"/>
    <property type="project" value="UniProtKB-SubCell"/>
</dbReference>